<keyword evidence="1" id="KW-0472">Membrane</keyword>
<reference evidence="2 3" key="1">
    <citation type="submission" date="2010-05" db="EMBL/GenBank/DDBJ databases">
        <title>Complete sequence of Methanococcus voltae A3.</title>
        <authorList>
            <consortium name="US DOE Joint Genome Institute"/>
            <person name="Lucas S."/>
            <person name="Copeland A."/>
            <person name="Lapidus A."/>
            <person name="Cheng J.-F."/>
            <person name="Bruce D."/>
            <person name="Goodwin L."/>
            <person name="Pitluck S."/>
            <person name="Lowry S."/>
            <person name="Clum A."/>
            <person name="Land M."/>
            <person name="Hauser L."/>
            <person name="Kyrpides N."/>
            <person name="Mikhailova N."/>
            <person name="Whitman W.B."/>
            <person name="Woyke T."/>
        </authorList>
    </citation>
    <scope>NUCLEOTIDE SEQUENCE [LARGE SCALE GENOMIC DNA]</scope>
    <source>
        <strain evidence="3">ATCC BAA-1334 / A3</strain>
    </source>
</reference>
<keyword evidence="1" id="KW-1133">Transmembrane helix</keyword>
<dbReference type="HOGENOM" id="CLU_2044464_0_0_2"/>
<dbReference type="AlphaFoldDB" id="D7DT57"/>
<dbReference type="KEGG" id="mvo:Mvol_0658"/>
<keyword evidence="3" id="KW-1185">Reference proteome</keyword>
<sequence length="120" mass="13715">MGLANTTKILIIGIIVWLFYKPLGYLIIISLILNGLYCAFKSKNLKTIDKVIYLLMAVFVIGVTIPTGFLPDSYNGEQLIRDNWVIYAIAVGITILLIGIYSYRMKKYYIEVDFQKKPLK</sequence>
<organism evidence="2 3">
    <name type="scientific">Methanococcus voltae (strain ATCC BAA-1334 / A3)</name>
    <dbReference type="NCBI Taxonomy" id="456320"/>
    <lineage>
        <taxon>Archaea</taxon>
        <taxon>Methanobacteriati</taxon>
        <taxon>Methanobacteriota</taxon>
        <taxon>Methanomada group</taxon>
        <taxon>Methanococci</taxon>
        <taxon>Methanococcales</taxon>
        <taxon>Methanococcaceae</taxon>
        <taxon>Methanococcus</taxon>
    </lineage>
</organism>
<protein>
    <submittedName>
        <fullName evidence="2">Uncharacterized protein</fullName>
    </submittedName>
</protein>
<proteinExistence type="predicted"/>
<feature type="transmembrane region" description="Helical" evidence="1">
    <location>
        <begin position="12"/>
        <end position="39"/>
    </location>
</feature>
<dbReference type="InParanoid" id="D7DT57"/>
<evidence type="ECO:0000313" key="2">
    <source>
        <dbReference type="EMBL" id="ADI36317.1"/>
    </source>
</evidence>
<keyword evidence="1" id="KW-0812">Transmembrane</keyword>
<feature type="transmembrane region" description="Helical" evidence="1">
    <location>
        <begin position="84"/>
        <end position="103"/>
    </location>
</feature>
<name>D7DT57_METV3</name>
<dbReference type="OrthoDB" id="61567at2157"/>
<dbReference type="Proteomes" id="UP000007722">
    <property type="component" value="Chromosome"/>
</dbReference>
<evidence type="ECO:0000256" key="1">
    <source>
        <dbReference type="SAM" id="Phobius"/>
    </source>
</evidence>
<evidence type="ECO:0000313" key="3">
    <source>
        <dbReference type="Proteomes" id="UP000007722"/>
    </source>
</evidence>
<dbReference type="EMBL" id="CP002057">
    <property type="protein sequence ID" value="ADI36317.1"/>
    <property type="molecule type" value="Genomic_DNA"/>
</dbReference>
<accession>D7DT57</accession>
<feature type="transmembrane region" description="Helical" evidence="1">
    <location>
        <begin position="51"/>
        <end position="69"/>
    </location>
</feature>
<gene>
    <name evidence="2" type="ordered locus">Mvol_0658</name>
</gene>